<sequence>MKKKYKVLLVSSIIANIVFVIALVWGYLTVNLMNEQLFYTEVQYKLVELDGLIEQQKENNWSEPNLVTTQLSAVLNGIEVATSSAKYAKWISNEERLLMEHLYAALARYPHDELYTFSDVSESDRKDFEALQAELQNIGIGMNMTMSTDWKTFIDKVETFVKELQRISSL</sequence>
<dbReference type="RefSeq" id="WP_317946819.1">
    <property type="nucleotide sequence ID" value="NZ_JAUBDI010000034.1"/>
</dbReference>
<organism evidence="2 3">
    <name type="scientific">Sporosarcina saromensis</name>
    <dbReference type="NCBI Taxonomy" id="359365"/>
    <lineage>
        <taxon>Bacteria</taxon>
        <taxon>Bacillati</taxon>
        <taxon>Bacillota</taxon>
        <taxon>Bacilli</taxon>
        <taxon>Bacillales</taxon>
        <taxon>Caryophanaceae</taxon>
        <taxon>Sporosarcina</taxon>
    </lineage>
</organism>
<keyword evidence="1" id="KW-0472">Membrane</keyword>
<keyword evidence="1" id="KW-1133">Transmembrane helix</keyword>
<feature type="transmembrane region" description="Helical" evidence="1">
    <location>
        <begin position="7"/>
        <end position="28"/>
    </location>
</feature>
<keyword evidence="1" id="KW-0812">Transmembrane</keyword>
<evidence type="ECO:0000256" key="1">
    <source>
        <dbReference type="SAM" id="Phobius"/>
    </source>
</evidence>
<accession>A0ABU4GE07</accession>
<gene>
    <name evidence="2" type="ORF">QT711_18885</name>
</gene>
<keyword evidence="3" id="KW-1185">Reference proteome</keyword>
<comment type="caution">
    <text evidence="2">The sequence shown here is derived from an EMBL/GenBank/DDBJ whole genome shotgun (WGS) entry which is preliminary data.</text>
</comment>
<proteinExistence type="predicted"/>
<dbReference type="Proteomes" id="UP001282284">
    <property type="component" value="Unassembled WGS sequence"/>
</dbReference>
<name>A0ABU4GE07_9BACL</name>
<evidence type="ECO:0000313" key="2">
    <source>
        <dbReference type="EMBL" id="MDW0115220.1"/>
    </source>
</evidence>
<dbReference type="EMBL" id="JAUBDI010000034">
    <property type="protein sequence ID" value="MDW0115220.1"/>
    <property type="molecule type" value="Genomic_DNA"/>
</dbReference>
<reference evidence="2 3" key="1">
    <citation type="submission" date="2023-06" db="EMBL/GenBank/DDBJ databases">
        <title>Sporosarcina sp. nov., isolated from Korean traditional fermented seafood 'Jeotgal'.</title>
        <authorList>
            <person name="Yang A.I."/>
            <person name="Shin N.-R."/>
        </authorList>
    </citation>
    <scope>NUCLEOTIDE SEQUENCE [LARGE SCALE GENOMIC DNA]</scope>
    <source>
        <strain evidence="2 3">KCTC13119</strain>
    </source>
</reference>
<protein>
    <submittedName>
        <fullName evidence="2">Uncharacterized protein</fullName>
    </submittedName>
</protein>
<evidence type="ECO:0000313" key="3">
    <source>
        <dbReference type="Proteomes" id="UP001282284"/>
    </source>
</evidence>